<dbReference type="FunFam" id="3.30.70.270:FF:000001">
    <property type="entry name" value="Diguanylate cyclase domain protein"/>
    <property type="match status" value="1"/>
</dbReference>
<dbReference type="CDD" id="cd01949">
    <property type="entry name" value="GGDEF"/>
    <property type="match status" value="1"/>
</dbReference>
<dbReference type="EMBL" id="LS483254">
    <property type="protein sequence ID" value="SQD92391.1"/>
    <property type="molecule type" value="Genomic_DNA"/>
</dbReference>
<dbReference type="GO" id="GO:0052621">
    <property type="term" value="F:diguanylate cyclase activity"/>
    <property type="evidence" value="ECO:0007669"/>
    <property type="project" value="TreeGrafter"/>
</dbReference>
<dbReference type="InterPro" id="IPR043128">
    <property type="entry name" value="Rev_trsase/Diguanyl_cyclase"/>
</dbReference>
<evidence type="ECO:0000259" key="4">
    <source>
        <dbReference type="PROSITE" id="PS50887"/>
    </source>
</evidence>
<dbReference type="PANTHER" id="PTHR45138">
    <property type="entry name" value="REGULATORY COMPONENTS OF SENSORY TRANSDUCTION SYSTEM"/>
    <property type="match status" value="1"/>
</dbReference>
<evidence type="ECO:0000256" key="1">
    <source>
        <dbReference type="SAM" id="Coils"/>
    </source>
</evidence>
<feature type="transmembrane region" description="Helical" evidence="2">
    <location>
        <begin position="211"/>
        <end position="230"/>
    </location>
</feature>
<dbReference type="KEGG" id="bana:BARAN1_0366"/>
<name>A0A2X3KIH8_9BACT</name>
<dbReference type="Pfam" id="PF00989">
    <property type="entry name" value="PAS"/>
    <property type="match status" value="1"/>
</dbReference>
<keyword evidence="2" id="KW-0812">Transmembrane</keyword>
<dbReference type="Gene3D" id="3.30.450.20">
    <property type="entry name" value="PAS domain"/>
    <property type="match status" value="1"/>
</dbReference>
<keyword evidence="2" id="KW-0472">Membrane</keyword>
<feature type="domain" description="PAS" evidence="3">
    <location>
        <begin position="233"/>
        <end position="275"/>
    </location>
</feature>
<evidence type="ECO:0000313" key="5">
    <source>
        <dbReference type="EMBL" id="SQD92391.1"/>
    </source>
</evidence>
<proteinExistence type="predicted"/>
<dbReference type="GO" id="GO:0043709">
    <property type="term" value="P:cell adhesion involved in single-species biofilm formation"/>
    <property type="evidence" value="ECO:0007669"/>
    <property type="project" value="TreeGrafter"/>
</dbReference>
<dbReference type="InterPro" id="IPR013767">
    <property type="entry name" value="PAS_fold"/>
</dbReference>
<dbReference type="Proteomes" id="UP000249818">
    <property type="component" value="Chromosome BARAN1"/>
</dbReference>
<dbReference type="SMART" id="SM00267">
    <property type="entry name" value="GGDEF"/>
    <property type="match status" value="1"/>
</dbReference>
<feature type="transmembrane region" description="Helical" evidence="2">
    <location>
        <begin position="102"/>
        <end position="125"/>
    </location>
</feature>
<sequence length="539" mass="58177">MTWQWTPLAIVLLTTSALAVGVAIGLMRYRRIRGIPALAATMFAVAWWALAVGLESAAVPLRLKILLSTLEYAGSGSSAALFLFFALRYTGRTAGRSRRTLALLWALPIAQVALVATNDLHHWIWTGFTSGPPRSNILVYHHGPAFFIVVVGLYIYLALAMSLLVSSALRAPIPQRRQTAAILVAAVFPILGGLLYTIGLTPVPGLDLAPISFLLSGLTLSVAIVPLHLFKLVPAAREALIERMSDGIIVVDAAGRIVDSNPAARALLSLAAEALGTEAAHALAIWPEIAPHLLPHEESHLELTASQDPLLRLDVRVTPLKGGIAGPTGHLLVVRDVTGQYRSETMLQEANEELHAQVQEVQRLQKELREQALRDPLTKVFNRRYFDEAFPRLLERATHDGRPLAVVLFDIDLFKKTNDTYGHRVGDELLVVLGRLLTRLTRPGDIACRLGGEEFVLVLPETDLSTAVGRADEIRRAFAAAMVPGLGLGTGPTLSAGAAAFPDHGVTPDELVHAADGALYRAKGMGRNRVCTARGDVRS</sequence>
<reference evidence="6" key="1">
    <citation type="submission" date="2018-05" db="EMBL/GenBank/DDBJ databases">
        <authorList>
            <person name="Hao L."/>
        </authorList>
    </citation>
    <scope>NUCLEOTIDE SEQUENCE [LARGE SCALE GENOMIC DNA]</scope>
</reference>
<dbReference type="AlphaFoldDB" id="A0A2X3KIH8"/>
<dbReference type="SUPFAM" id="SSF55785">
    <property type="entry name" value="PYP-like sensor domain (PAS domain)"/>
    <property type="match status" value="1"/>
</dbReference>
<dbReference type="GO" id="GO:0006355">
    <property type="term" value="P:regulation of DNA-templated transcription"/>
    <property type="evidence" value="ECO:0007669"/>
    <property type="project" value="InterPro"/>
</dbReference>
<dbReference type="GO" id="GO:1902201">
    <property type="term" value="P:negative regulation of bacterial-type flagellum-dependent cell motility"/>
    <property type="evidence" value="ECO:0007669"/>
    <property type="project" value="TreeGrafter"/>
</dbReference>
<keyword evidence="1" id="KW-0175">Coiled coil</keyword>
<feature type="transmembrane region" description="Helical" evidence="2">
    <location>
        <begin position="72"/>
        <end position="90"/>
    </location>
</feature>
<feature type="transmembrane region" description="Helical" evidence="2">
    <location>
        <begin position="181"/>
        <end position="199"/>
    </location>
</feature>
<dbReference type="Pfam" id="PF16927">
    <property type="entry name" value="HisKA_7TM"/>
    <property type="match status" value="1"/>
</dbReference>
<feature type="transmembrane region" description="Helical" evidence="2">
    <location>
        <begin position="34"/>
        <end position="52"/>
    </location>
</feature>
<dbReference type="InterPro" id="IPR050469">
    <property type="entry name" value="Diguanylate_Cyclase"/>
</dbReference>
<evidence type="ECO:0000256" key="2">
    <source>
        <dbReference type="SAM" id="Phobius"/>
    </source>
</evidence>
<dbReference type="InterPro" id="IPR035965">
    <property type="entry name" value="PAS-like_dom_sf"/>
</dbReference>
<dbReference type="NCBIfam" id="TIGR00254">
    <property type="entry name" value="GGDEF"/>
    <property type="match status" value="1"/>
</dbReference>
<dbReference type="PANTHER" id="PTHR45138:SF9">
    <property type="entry name" value="DIGUANYLATE CYCLASE DGCM-RELATED"/>
    <property type="match status" value="1"/>
</dbReference>
<feature type="transmembrane region" description="Helical" evidence="2">
    <location>
        <begin position="6"/>
        <end position="27"/>
    </location>
</feature>
<dbReference type="OrthoDB" id="9812260at2"/>
<keyword evidence="6" id="KW-1185">Reference proteome</keyword>
<dbReference type="Gene3D" id="3.30.70.270">
    <property type="match status" value="1"/>
</dbReference>
<dbReference type="PROSITE" id="PS50112">
    <property type="entry name" value="PAS"/>
    <property type="match status" value="1"/>
</dbReference>
<dbReference type="RefSeq" id="WP_122030618.1">
    <property type="nucleotide sequence ID" value="NZ_LS483254.1"/>
</dbReference>
<dbReference type="InterPro" id="IPR031621">
    <property type="entry name" value="HisKA_7TM"/>
</dbReference>
<gene>
    <name evidence="5" type="ORF">BARAN1_0366</name>
</gene>
<dbReference type="Pfam" id="PF00990">
    <property type="entry name" value="GGDEF"/>
    <property type="match status" value="1"/>
</dbReference>
<evidence type="ECO:0000313" key="6">
    <source>
        <dbReference type="Proteomes" id="UP000249818"/>
    </source>
</evidence>
<dbReference type="InterPro" id="IPR000160">
    <property type="entry name" value="GGDEF_dom"/>
</dbReference>
<dbReference type="InterPro" id="IPR000014">
    <property type="entry name" value="PAS"/>
</dbReference>
<feature type="transmembrane region" description="Helical" evidence="2">
    <location>
        <begin position="145"/>
        <end position="169"/>
    </location>
</feature>
<keyword evidence="2" id="KW-1133">Transmembrane helix</keyword>
<dbReference type="InterPro" id="IPR029787">
    <property type="entry name" value="Nucleotide_cyclase"/>
</dbReference>
<dbReference type="GO" id="GO:0005886">
    <property type="term" value="C:plasma membrane"/>
    <property type="evidence" value="ECO:0007669"/>
    <property type="project" value="TreeGrafter"/>
</dbReference>
<accession>A0A2X3KIH8</accession>
<dbReference type="SUPFAM" id="SSF55073">
    <property type="entry name" value="Nucleotide cyclase"/>
    <property type="match status" value="1"/>
</dbReference>
<feature type="coiled-coil region" evidence="1">
    <location>
        <begin position="347"/>
        <end position="374"/>
    </location>
</feature>
<dbReference type="SMART" id="SM00091">
    <property type="entry name" value="PAS"/>
    <property type="match status" value="1"/>
</dbReference>
<protein>
    <submittedName>
        <fullName evidence="5">Diguanylate cyclase with PAS/PAC sensor</fullName>
    </submittedName>
</protein>
<evidence type="ECO:0000259" key="3">
    <source>
        <dbReference type="PROSITE" id="PS50112"/>
    </source>
</evidence>
<feature type="domain" description="GGDEF" evidence="4">
    <location>
        <begin position="402"/>
        <end position="535"/>
    </location>
</feature>
<dbReference type="PROSITE" id="PS50887">
    <property type="entry name" value="GGDEF"/>
    <property type="match status" value="1"/>
</dbReference>
<organism evidence="5 6">
    <name type="scientific">Candidatus Bipolaricaulis anaerobius</name>
    <dbReference type="NCBI Taxonomy" id="2026885"/>
    <lineage>
        <taxon>Bacteria</taxon>
        <taxon>Candidatus Bipolaricaulota</taxon>
        <taxon>Candidatus Bipolaricaulia</taxon>
        <taxon>Candidatus Bipolaricaulales</taxon>
        <taxon>Candidatus Bipolaricaulaceae</taxon>
        <taxon>Candidatus Bipolaricaulis</taxon>
    </lineage>
</organism>